<dbReference type="InterPro" id="IPR036388">
    <property type="entry name" value="WH-like_DNA-bd_sf"/>
</dbReference>
<evidence type="ECO:0000256" key="1">
    <source>
        <dbReference type="ARBA" id="ARBA00023015"/>
    </source>
</evidence>
<dbReference type="GO" id="GO:0003677">
    <property type="term" value="F:DNA binding"/>
    <property type="evidence" value="ECO:0007669"/>
    <property type="project" value="UniProtKB-KW"/>
</dbReference>
<sequence>MHKSYCTRIIVQLLLCVMREPNVREIRDSKALAAIAHPLRHRLLDLLHLDGPATASLLAEKTGQAVGNISHHLKVLAASELIEEAPELARDRRERWWRRTSSAIKWGAQDFPDDPIAEAAEVLTLDHQHAIAREWLAKRETYPQEWRGALFSIDGWARLSVAELDELNDRIVAMLAEYRDRTLPDDGIERRPVFVAARASLGQP</sequence>
<dbReference type="SMART" id="SM00418">
    <property type="entry name" value="HTH_ARSR"/>
    <property type="match status" value="1"/>
</dbReference>
<evidence type="ECO:0000256" key="2">
    <source>
        <dbReference type="ARBA" id="ARBA00023125"/>
    </source>
</evidence>
<dbReference type="InterPro" id="IPR011991">
    <property type="entry name" value="ArsR-like_HTH"/>
</dbReference>
<dbReference type="GO" id="GO:0003700">
    <property type="term" value="F:DNA-binding transcription factor activity"/>
    <property type="evidence" value="ECO:0007669"/>
    <property type="project" value="InterPro"/>
</dbReference>
<dbReference type="Proteomes" id="UP000215199">
    <property type="component" value="Unassembled WGS sequence"/>
</dbReference>
<evidence type="ECO:0000313" key="6">
    <source>
        <dbReference type="Proteomes" id="UP000215199"/>
    </source>
</evidence>
<dbReference type="EMBL" id="NMUL01000025">
    <property type="protein sequence ID" value="OXM65005.1"/>
    <property type="molecule type" value="Genomic_DNA"/>
</dbReference>
<keyword evidence="3" id="KW-0804">Transcription</keyword>
<keyword evidence="1" id="KW-0805">Transcription regulation</keyword>
<dbReference type="PANTHER" id="PTHR33154:SF15">
    <property type="entry name" value="REGULATORY PROTEIN ARSR"/>
    <property type="match status" value="1"/>
</dbReference>
<dbReference type="InterPro" id="IPR036390">
    <property type="entry name" value="WH_DNA-bd_sf"/>
</dbReference>
<comment type="caution">
    <text evidence="5">The sequence shown here is derived from an EMBL/GenBank/DDBJ whole genome shotgun (WGS) entry which is preliminary data.</text>
</comment>
<dbReference type="SUPFAM" id="SSF46785">
    <property type="entry name" value="Winged helix' DNA-binding domain"/>
    <property type="match status" value="1"/>
</dbReference>
<proteinExistence type="predicted"/>
<dbReference type="PANTHER" id="PTHR33154">
    <property type="entry name" value="TRANSCRIPTIONAL REGULATOR, ARSR FAMILY"/>
    <property type="match status" value="1"/>
</dbReference>
<evidence type="ECO:0000313" key="5">
    <source>
        <dbReference type="EMBL" id="OXM65005.1"/>
    </source>
</evidence>
<name>A0A229T154_9PSEU</name>
<dbReference type="InterPro" id="IPR001845">
    <property type="entry name" value="HTH_ArsR_DNA-bd_dom"/>
</dbReference>
<feature type="domain" description="HTH arsR-type" evidence="4">
    <location>
        <begin position="30"/>
        <end position="109"/>
    </location>
</feature>
<evidence type="ECO:0000259" key="4">
    <source>
        <dbReference type="SMART" id="SM00418"/>
    </source>
</evidence>
<dbReference type="InterPro" id="IPR051081">
    <property type="entry name" value="HTH_MetalResp_TranReg"/>
</dbReference>
<evidence type="ECO:0000256" key="3">
    <source>
        <dbReference type="ARBA" id="ARBA00023163"/>
    </source>
</evidence>
<keyword evidence="2" id="KW-0238">DNA-binding</keyword>
<keyword evidence="6" id="KW-1185">Reference proteome</keyword>
<dbReference type="OrthoDB" id="7945987at2"/>
<dbReference type="Gene3D" id="1.10.10.10">
    <property type="entry name" value="Winged helix-like DNA-binding domain superfamily/Winged helix DNA-binding domain"/>
    <property type="match status" value="1"/>
</dbReference>
<protein>
    <submittedName>
        <fullName evidence="5">Transcriptional regulator</fullName>
    </submittedName>
</protein>
<dbReference type="Pfam" id="PF12840">
    <property type="entry name" value="HTH_20"/>
    <property type="match status" value="1"/>
</dbReference>
<accession>A0A229T154</accession>
<gene>
    <name evidence="5" type="ORF">CF165_25180</name>
</gene>
<dbReference type="AlphaFoldDB" id="A0A229T154"/>
<reference evidence="6" key="1">
    <citation type="submission" date="2017-07" db="EMBL/GenBank/DDBJ databases">
        <title>Comparative genome mining reveals phylogenetic distribution patterns of secondary metabolites in Amycolatopsis.</title>
        <authorList>
            <person name="Adamek M."/>
            <person name="Alanjary M."/>
            <person name="Sales-Ortells H."/>
            <person name="Goodfellow M."/>
            <person name="Bull A.T."/>
            <person name="Kalinowski J."/>
            <person name="Ziemert N."/>
        </authorList>
    </citation>
    <scope>NUCLEOTIDE SEQUENCE [LARGE SCALE GENOMIC DNA]</scope>
    <source>
        <strain evidence="6">H5</strain>
    </source>
</reference>
<organism evidence="5 6">
    <name type="scientific">Amycolatopsis vastitatis</name>
    <dbReference type="NCBI Taxonomy" id="1905142"/>
    <lineage>
        <taxon>Bacteria</taxon>
        <taxon>Bacillati</taxon>
        <taxon>Actinomycetota</taxon>
        <taxon>Actinomycetes</taxon>
        <taxon>Pseudonocardiales</taxon>
        <taxon>Pseudonocardiaceae</taxon>
        <taxon>Amycolatopsis</taxon>
    </lineage>
</organism>
<dbReference type="CDD" id="cd00090">
    <property type="entry name" value="HTH_ARSR"/>
    <property type="match status" value="1"/>
</dbReference>